<feature type="region of interest" description="Disordered" evidence="4">
    <location>
        <begin position="67"/>
        <end position="102"/>
    </location>
</feature>
<evidence type="ECO:0000256" key="4">
    <source>
        <dbReference type="SAM" id="MobiDB-lite"/>
    </source>
</evidence>
<proteinExistence type="inferred from homology"/>
<comment type="caution">
    <text evidence="5">The sequence shown here is derived from an EMBL/GenBank/DDBJ whole genome shotgun (WGS) entry which is preliminary data.</text>
</comment>
<evidence type="ECO:0000256" key="3">
    <source>
        <dbReference type="ARBA" id="ARBA00024344"/>
    </source>
</evidence>
<dbReference type="PANTHER" id="PTHR39183:SF1">
    <property type="entry name" value="SPORE COAT PROTEIN F-LIKE PROTEIN YHCQ"/>
    <property type="match status" value="1"/>
</dbReference>
<sequence length="201" mass="22649">MQLASHELNELSELIASCFNTVTCMGTFINQAQDPQLKALLERHYPKHIEDYNLKVEFVQNASTPDISKFQPDPLTPKLNNYTQTPSNLAQSTAPRTNAQTHNDREIATAYLLNQKAAAKNYAAATLECANPALRTFLENAFLNSSCHSYEIWEYMMEKGYYPLTPATSEAIQTVGSLYQPVQQFPYMGDSSTMPQQQQLQ</sequence>
<name>A0A942YIC6_9BACI</name>
<keyword evidence="6" id="KW-1185">Reference proteome</keyword>
<accession>A0A942YIC6</accession>
<dbReference type="Pfam" id="PF07875">
    <property type="entry name" value="Coat_F"/>
    <property type="match status" value="1"/>
</dbReference>
<gene>
    <name evidence="5" type="ORF">KHA97_09350</name>
</gene>
<organism evidence="5 6">
    <name type="scientific">Lederbergia citri</name>
    <dbReference type="NCBI Taxonomy" id="2833580"/>
    <lineage>
        <taxon>Bacteria</taxon>
        <taxon>Bacillati</taxon>
        <taxon>Bacillota</taxon>
        <taxon>Bacilli</taxon>
        <taxon>Bacillales</taxon>
        <taxon>Bacillaceae</taxon>
        <taxon>Lederbergia</taxon>
    </lineage>
</organism>
<dbReference type="InterPro" id="IPR012347">
    <property type="entry name" value="Ferritin-like"/>
</dbReference>
<keyword evidence="5" id="KW-0946">Virion</keyword>
<keyword evidence="5" id="KW-0167">Capsid protein</keyword>
<dbReference type="RefSeq" id="WP_213124491.1">
    <property type="nucleotide sequence ID" value="NZ_JAGYPG010000002.1"/>
</dbReference>
<evidence type="ECO:0000256" key="1">
    <source>
        <dbReference type="ARBA" id="ARBA00022969"/>
    </source>
</evidence>
<comment type="subcellular location">
    <subcellularLocation>
        <location evidence="2">Spore coat</location>
    </subcellularLocation>
</comment>
<comment type="similarity">
    <text evidence="3">Belongs to the CotF family.</text>
</comment>
<reference evidence="5 6" key="1">
    <citation type="submission" date="2021-05" db="EMBL/GenBank/DDBJ databases">
        <title>Novel Bacillus species.</title>
        <authorList>
            <person name="Liu G."/>
        </authorList>
    </citation>
    <scope>NUCLEOTIDE SEQUENCE [LARGE SCALE GENOMIC DNA]</scope>
    <source>
        <strain evidence="6">FJAT-49780</strain>
    </source>
</reference>
<dbReference type="Gene3D" id="1.20.1260.10">
    <property type="match status" value="1"/>
</dbReference>
<dbReference type="AlphaFoldDB" id="A0A942YIC6"/>
<protein>
    <submittedName>
        <fullName evidence="5">Spore coat protein</fullName>
    </submittedName>
</protein>
<feature type="compositionally biased region" description="Polar residues" evidence="4">
    <location>
        <begin position="78"/>
        <end position="101"/>
    </location>
</feature>
<evidence type="ECO:0000313" key="6">
    <source>
        <dbReference type="Proteomes" id="UP000681414"/>
    </source>
</evidence>
<dbReference type="InterPro" id="IPR012851">
    <property type="entry name" value="Spore_coat_CotF-like"/>
</dbReference>
<dbReference type="Proteomes" id="UP000681414">
    <property type="component" value="Unassembled WGS sequence"/>
</dbReference>
<dbReference type="GO" id="GO:0030435">
    <property type="term" value="P:sporulation resulting in formation of a cellular spore"/>
    <property type="evidence" value="ECO:0007669"/>
    <property type="project" value="UniProtKB-KW"/>
</dbReference>
<evidence type="ECO:0000313" key="5">
    <source>
        <dbReference type="EMBL" id="MBS4195261.1"/>
    </source>
</evidence>
<dbReference type="EMBL" id="JAGYPG010000002">
    <property type="protein sequence ID" value="MBS4195261.1"/>
    <property type="molecule type" value="Genomic_DNA"/>
</dbReference>
<keyword evidence="1" id="KW-0749">Sporulation</keyword>
<evidence type="ECO:0000256" key="2">
    <source>
        <dbReference type="ARBA" id="ARBA00024325"/>
    </source>
</evidence>
<dbReference type="PANTHER" id="PTHR39183">
    <property type="entry name" value="SPORE COAT PROTEIN F-LIKE PROTEIN YHCQ"/>
    <property type="match status" value="1"/>
</dbReference>